<feature type="domain" description="Hydantoinase B/oxoprolinase" evidence="1">
    <location>
        <begin position="60"/>
        <end position="228"/>
    </location>
</feature>
<evidence type="ECO:0000313" key="3">
    <source>
        <dbReference type="Proteomes" id="UP000537890"/>
    </source>
</evidence>
<dbReference type="GO" id="GO:0005829">
    <property type="term" value="C:cytosol"/>
    <property type="evidence" value="ECO:0007669"/>
    <property type="project" value="TreeGrafter"/>
</dbReference>
<protein>
    <submittedName>
        <fullName evidence="2">Hydantoinase B/oxoprolinase family protein</fullName>
    </submittedName>
</protein>
<dbReference type="EMBL" id="JACCHS010000105">
    <property type="protein sequence ID" value="NYT47201.1"/>
    <property type="molecule type" value="Genomic_DNA"/>
</dbReference>
<dbReference type="PANTHER" id="PTHR11365:SF23">
    <property type="entry name" value="HYPOTHETICAL 5-OXOPROLINASE (EUROFUNG)-RELATED"/>
    <property type="match status" value="1"/>
</dbReference>
<sequence>MSRTELAMGQVVKGAAIIIEATATTVIEPDWQARVSDQGNLILTRLCPVQRQLAIGTSVDPVMLEIFNKLFMSIAEQMGFVLQNTAYSVNIKERLDFFHPRACLILSELIANAPHIPVHLGSMGESVLSLVNNQAIKIEPGDVYLLNSPYHGGTHLPDITVVTPVFEQQQLLFFVASRGHHADIGGISPGSMPANSQSITEEGLLSAGMKIVSKGEFLEQQVREWLWHKHFET</sequence>
<gene>
    <name evidence="2" type="ORF">H0A75_06115</name>
</gene>
<dbReference type="Proteomes" id="UP000537890">
    <property type="component" value="Unassembled WGS sequence"/>
</dbReference>
<comment type="caution">
    <text evidence="2">The sequence shown here is derived from an EMBL/GenBank/DDBJ whole genome shotgun (WGS) entry which is preliminary data.</text>
</comment>
<dbReference type="Pfam" id="PF02538">
    <property type="entry name" value="Hydantoinase_B"/>
    <property type="match status" value="1"/>
</dbReference>
<dbReference type="GO" id="GO:0006749">
    <property type="term" value="P:glutathione metabolic process"/>
    <property type="evidence" value="ECO:0007669"/>
    <property type="project" value="TreeGrafter"/>
</dbReference>
<dbReference type="PANTHER" id="PTHR11365">
    <property type="entry name" value="5-OXOPROLINASE RELATED"/>
    <property type="match status" value="1"/>
</dbReference>
<organism evidence="2 3">
    <name type="scientific">Candidatus Methanofishera endochildressiae</name>
    <dbReference type="NCBI Taxonomy" id="2738884"/>
    <lineage>
        <taxon>Bacteria</taxon>
        <taxon>Pseudomonadati</taxon>
        <taxon>Pseudomonadota</taxon>
        <taxon>Gammaproteobacteria</taxon>
        <taxon>Candidatus Methanofishera</taxon>
    </lineage>
</organism>
<name>A0A7Z0MP31_9GAMM</name>
<dbReference type="InterPro" id="IPR045079">
    <property type="entry name" value="Oxoprolinase-like"/>
</dbReference>
<evidence type="ECO:0000313" key="2">
    <source>
        <dbReference type="EMBL" id="NYT47201.1"/>
    </source>
</evidence>
<dbReference type="GO" id="GO:0017168">
    <property type="term" value="F:5-oxoprolinase (ATP-hydrolyzing) activity"/>
    <property type="evidence" value="ECO:0007669"/>
    <property type="project" value="TreeGrafter"/>
</dbReference>
<dbReference type="InterPro" id="IPR003692">
    <property type="entry name" value="Hydantoinase_B"/>
</dbReference>
<accession>A0A7Z0MP31</accession>
<reference evidence="2 3" key="1">
    <citation type="submission" date="2020-05" db="EMBL/GenBank/DDBJ databases">
        <title>Horizontal transmission and recombination maintain forever young bacterial symbiont genomes.</title>
        <authorList>
            <person name="Russell S.L."/>
            <person name="Pepper-Tunick E."/>
            <person name="Svedberg J."/>
            <person name="Byrne A."/>
            <person name="Ruelas Castillo J."/>
            <person name="Vollmers C."/>
            <person name="Beinart R.A."/>
            <person name="Corbett-Detig R."/>
        </authorList>
    </citation>
    <scope>NUCLEOTIDE SEQUENCE [LARGE SCALE GENOMIC DNA]</scope>
    <source>
        <strain evidence="2">4727-3</strain>
    </source>
</reference>
<evidence type="ECO:0000259" key="1">
    <source>
        <dbReference type="Pfam" id="PF02538"/>
    </source>
</evidence>
<proteinExistence type="predicted"/>
<dbReference type="AlphaFoldDB" id="A0A7Z0MP31"/>